<protein>
    <submittedName>
        <fullName evidence="7">Small glutamine-rich tetratricopeptide repeat-containing protein</fullName>
    </submittedName>
</protein>
<dbReference type="GO" id="GO:0072380">
    <property type="term" value="C:TRC complex"/>
    <property type="evidence" value="ECO:0007669"/>
    <property type="project" value="TreeGrafter"/>
</dbReference>
<dbReference type="PANTHER" id="PTHR45831">
    <property type="entry name" value="LD24721P"/>
    <property type="match status" value="1"/>
</dbReference>
<proteinExistence type="inferred from homology"/>
<evidence type="ECO:0000256" key="3">
    <source>
        <dbReference type="ARBA" id="ARBA00022803"/>
    </source>
</evidence>
<organism evidence="7">
    <name type="scientific">Trepomonas sp. PC1</name>
    <dbReference type="NCBI Taxonomy" id="1076344"/>
    <lineage>
        <taxon>Eukaryota</taxon>
        <taxon>Metamonada</taxon>
        <taxon>Diplomonadida</taxon>
        <taxon>Hexamitidae</taxon>
        <taxon>Hexamitinae</taxon>
        <taxon>Trepomonas</taxon>
    </lineage>
</organism>
<evidence type="ECO:0000313" key="7">
    <source>
        <dbReference type="EMBL" id="JAP91667.1"/>
    </source>
</evidence>
<reference evidence="7" key="1">
    <citation type="submission" date="2015-07" db="EMBL/GenBank/DDBJ databases">
        <title>Adaptation to a free-living lifestyle via gene acquisitions in the diplomonad Trepomonas sp. PC1.</title>
        <authorList>
            <person name="Xu F."/>
            <person name="Jerlstrom-Hultqvist J."/>
            <person name="Kolisko M."/>
            <person name="Simpson A.G.B."/>
            <person name="Roger A.J."/>
            <person name="Svard S.G."/>
            <person name="Andersson J.O."/>
        </authorList>
    </citation>
    <scope>NUCLEOTIDE SEQUENCE</scope>
    <source>
        <strain evidence="7">PC1</strain>
    </source>
</reference>
<feature type="domain" description="SGTA homodimerisation" evidence="5">
    <location>
        <begin position="3"/>
        <end position="53"/>
    </location>
</feature>
<evidence type="ECO:0000259" key="5">
    <source>
        <dbReference type="Pfam" id="PF16546"/>
    </source>
</evidence>
<dbReference type="Gene3D" id="1.25.40.10">
    <property type="entry name" value="Tetratricopeptide repeat domain"/>
    <property type="match status" value="1"/>
</dbReference>
<feature type="non-terminal residue" evidence="7">
    <location>
        <position position="1"/>
    </location>
</feature>
<name>A0A146K4S9_9EUKA</name>
<dbReference type="GO" id="GO:0060090">
    <property type="term" value="F:molecular adaptor activity"/>
    <property type="evidence" value="ECO:0007669"/>
    <property type="project" value="TreeGrafter"/>
</dbReference>
<dbReference type="AlphaFoldDB" id="A0A146K4S9"/>
<dbReference type="Gene3D" id="1.10.260.100">
    <property type="match status" value="1"/>
</dbReference>
<evidence type="ECO:0000256" key="4">
    <source>
        <dbReference type="PROSITE-ProRule" id="PRU00339"/>
    </source>
</evidence>
<keyword evidence="3 4" id="KW-0802">TPR repeat</keyword>
<gene>
    <name evidence="7" type="ORF">TPC1_16647</name>
</gene>
<evidence type="ECO:0000259" key="6">
    <source>
        <dbReference type="Pfam" id="PF17830"/>
    </source>
</evidence>
<dbReference type="InterPro" id="IPR019734">
    <property type="entry name" value="TPR_rpt"/>
</dbReference>
<feature type="repeat" description="TPR" evidence="4">
    <location>
        <begin position="100"/>
        <end position="133"/>
    </location>
</feature>
<dbReference type="InterPro" id="IPR032374">
    <property type="entry name" value="SGTA_dimer"/>
</dbReference>
<comment type="similarity">
    <text evidence="1">Belongs to the SGT family.</text>
</comment>
<dbReference type="InterPro" id="IPR041243">
    <property type="entry name" value="STI1/HOP_DP"/>
</dbReference>
<evidence type="ECO:0000256" key="1">
    <source>
        <dbReference type="ARBA" id="ARBA00008175"/>
    </source>
</evidence>
<accession>A0A146K4S9</accession>
<dbReference type="PANTHER" id="PTHR45831:SF2">
    <property type="entry name" value="LD24721P"/>
    <property type="match status" value="1"/>
</dbReference>
<evidence type="ECO:0000256" key="2">
    <source>
        <dbReference type="ARBA" id="ARBA00022737"/>
    </source>
</evidence>
<dbReference type="InterPro" id="IPR011990">
    <property type="entry name" value="TPR-like_helical_dom_sf"/>
</dbReference>
<dbReference type="Pfam" id="PF17830">
    <property type="entry name" value="STI1-HOP_DP"/>
    <property type="match status" value="1"/>
</dbReference>
<dbReference type="Pfam" id="PF14559">
    <property type="entry name" value="TPR_19"/>
    <property type="match status" value="1"/>
</dbReference>
<dbReference type="PROSITE" id="PS50005">
    <property type="entry name" value="TPR"/>
    <property type="match status" value="1"/>
</dbReference>
<dbReference type="SUPFAM" id="SSF48452">
    <property type="entry name" value="TPR-like"/>
    <property type="match status" value="1"/>
</dbReference>
<dbReference type="GO" id="GO:0016020">
    <property type="term" value="C:membrane"/>
    <property type="evidence" value="ECO:0007669"/>
    <property type="project" value="TreeGrafter"/>
</dbReference>
<dbReference type="EMBL" id="GDID01004939">
    <property type="protein sequence ID" value="JAP91667.1"/>
    <property type="molecule type" value="Transcribed_RNA"/>
</dbReference>
<dbReference type="Gene3D" id="1.20.5.420">
    <property type="entry name" value="Immunoglobulin FC, subunit C"/>
    <property type="match status" value="1"/>
</dbReference>
<feature type="domain" description="STI1/HOP DP" evidence="6">
    <location>
        <begin position="208"/>
        <end position="252"/>
    </location>
</feature>
<dbReference type="GO" id="GO:0006620">
    <property type="term" value="P:post-translational protein targeting to endoplasmic reticulum membrane"/>
    <property type="evidence" value="ECO:0007669"/>
    <property type="project" value="TreeGrafter"/>
</dbReference>
<dbReference type="SMART" id="SM00028">
    <property type="entry name" value="TPR"/>
    <property type="match status" value="2"/>
</dbReference>
<dbReference type="Pfam" id="PF16546">
    <property type="entry name" value="SGTA_dimer"/>
    <property type="match status" value="1"/>
</dbReference>
<dbReference type="InterPro" id="IPR047150">
    <property type="entry name" value="SGT"/>
</dbReference>
<keyword evidence="2" id="KW-0677">Repeat</keyword>
<sequence length="279" mass="31925">NQLVIRYLKYLMQQNLNYDKDSLDVALTCLQDAFKLQDEQPSSELITLIQKQSSQQTSSQQLKDQGNEAMKQKNFEKAEQLYTQAIDQSQRFGESLEERAVYFANRAAARKSLTQIEKAIDDLKKSVELNPDYQKAWLRLAQFLEETDQKAEAYKIYEQEDKKLSSEQTQEGMKRTKQQFNIPGLPAGLPQNKEELMEKFPMLGDAINDPEIQQLLQKPEIAAKMQQVQQNPMMAMSLMTDPEFQPLMQAFMKKLGPQLGQMFGGGQGGMDFSNLFGGK</sequence>